<dbReference type="InterPro" id="IPR029787">
    <property type="entry name" value="Nucleotide_cyclase"/>
</dbReference>
<name>A0ABU5IAV8_9BURK</name>
<feature type="domain" description="GGDEF" evidence="4">
    <location>
        <begin position="463"/>
        <end position="592"/>
    </location>
</feature>
<reference evidence="5 6" key="1">
    <citation type="submission" date="2023-11" db="EMBL/GenBank/DDBJ databases">
        <title>Draft genome of Azohydromonas lata strain H1 (DSM1123), a polyhydroxyalkanoate producer.</title>
        <authorList>
            <person name="Traversa D."/>
            <person name="D'Addabbo P."/>
            <person name="Pazzani C."/>
            <person name="Manzari C."/>
            <person name="Chiara M."/>
            <person name="Scrascia M."/>
        </authorList>
    </citation>
    <scope>NUCLEOTIDE SEQUENCE [LARGE SCALE GENOMIC DNA]</scope>
    <source>
        <strain evidence="5 6">H1</strain>
    </source>
</reference>
<comment type="caution">
    <text evidence="5">The sequence shown here is derived from an EMBL/GenBank/DDBJ whole genome shotgun (WGS) entry which is preliminary data.</text>
</comment>
<dbReference type="RefSeq" id="WP_322464755.1">
    <property type="nucleotide sequence ID" value="NZ_JAXOJX010000006.1"/>
</dbReference>
<dbReference type="SUPFAM" id="SSF55073">
    <property type="entry name" value="Nucleotide cyclase"/>
    <property type="match status" value="1"/>
</dbReference>
<dbReference type="CDD" id="cd01949">
    <property type="entry name" value="GGDEF"/>
    <property type="match status" value="1"/>
</dbReference>
<protein>
    <submittedName>
        <fullName evidence="5">EAL domain-containing protein</fullName>
    </submittedName>
</protein>
<feature type="transmembrane region" description="Helical" evidence="1">
    <location>
        <begin position="203"/>
        <end position="226"/>
    </location>
</feature>
<dbReference type="PANTHER" id="PTHR44757:SF2">
    <property type="entry name" value="BIOFILM ARCHITECTURE MAINTENANCE PROTEIN MBAA"/>
    <property type="match status" value="1"/>
</dbReference>
<feature type="transmembrane region" description="Helical" evidence="1">
    <location>
        <begin position="29"/>
        <end position="47"/>
    </location>
</feature>
<keyword evidence="1" id="KW-0472">Membrane</keyword>
<feature type="domain" description="EAL" evidence="3">
    <location>
        <begin position="601"/>
        <end position="852"/>
    </location>
</feature>
<feature type="transmembrane region" description="Helical" evidence="1">
    <location>
        <begin position="67"/>
        <end position="87"/>
    </location>
</feature>
<dbReference type="InterPro" id="IPR000160">
    <property type="entry name" value="GGDEF_dom"/>
</dbReference>
<dbReference type="NCBIfam" id="TIGR00254">
    <property type="entry name" value="GGDEF"/>
    <property type="match status" value="1"/>
</dbReference>
<dbReference type="Gene3D" id="3.20.20.450">
    <property type="entry name" value="EAL domain"/>
    <property type="match status" value="1"/>
</dbReference>
<gene>
    <name evidence="5" type="ORF">SM757_05890</name>
</gene>
<dbReference type="Proteomes" id="UP001293718">
    <property type="component" value="Unassembled WGS sequence"/>
</dbReference>
<dbReference type="Pfam" id="PF00990">
    <property type="entry name" value="GGDEF"/>
    <property type="match status" value="1"/>
</dbReference>
<dbReference type="EMBL" id="JAXOJX010000006">
    <property type="protein sequence ID" value="MDZ5456098.1"/>
    <property type="molecule type" value="Genomic_DNA"/>
</dbReference>
<evidence type="ECO:0000256" key="1">
    <source>
        <dbReference type="SAM" id="Phobius"/>
    </source>
</evidence>
<dbReference type="InterPro" id="IPR000014">
    <property type="entry name" value="PAS"/>
</dbReference>
<evidence type="ECO:0000259" key="3">
    <source>
        <dbReference type="PROSITE" id="PS50883"/>
    </source>
</evidence>
<dbReference type="CDD" id="cd00130">
    <property type="entry name" value="PAS"/>
    <property type="match status" value="1"/>
</dbReference>
<keyword evidence="1" id="KW-1133">Transmembrane helix</keyword>
<dbReference type="InterPro" id="IPR052155">
    <property type="entry name" value="Biofilm_reg_signaling"/>
</dbReference>
<dbReference type="InterPro" id="IPR033425">
    <property type="entry name" value="MASE3"/>
</dbReference>
<dbReference type="SMART" id="SM00052">
    <property type="entry name" value="EAL"/>
    <property type="match status" value="1"/>
</dbReference>
<dbReference type="SUPFAM" id="SSF141868">
    <property type="entry name" value="EAL domain-like"/>
    <property type="match status" value="1"/>
</dbReference>
<dbReference type="Pfam" id="PF00989">
    <property type="entry name" value="PAS"/>
    <property type="match status" value="1"/>
</dbReference>
<feature type="transmembrane region" description="Helical" evidence="1">
    <location>
        <begin position="132"/>
        <end position="151"/>
    </location>
</feature>
<feature type="transmembrane region" description="Helical" evidence="1">
    <location>
        <begin position="99"/>
        <end position="120"/>
    </location>
</feature>
<feature type="domain" description="PAS" evidence="2">
    <location>
        <begin position="304"/>
        <end position="356"/>
    </location>
</feature>
<proteinExistence type="predicted"/>
<dbReference type="CDD" id="cd01948">
    <property type="entry name" value="EAL"/>
    <property type="match status" value="1"/>
</dbReference>
<dbReference type="PROSITE" id="PS50887">
    <property type="entry name" value="GGDEF"/>
    <property type="match status" value="1"/>
</dbReference>
<dbReference type="InterPro" id="IPR035965">
    <property type="entry name" value="PAS-like_dom_sf"/>
</dbReference>
<dbReference type="PROSITE" id="PS50112">
    <property type="entry name" value="PAS"/>
    <property type="match status" value="1"/>
</dbReference>
<keyword evidence="6" id="KW-1185">Reference proteome</keyword>
<accession>A0ABU5IAV8</accession>
<organism evidence="5 6">
    <name type="scientific">Azohydromonas lata</name>
    <dbReference type="NCBI Taxonomy" id="45677"/>
    <lineage>
        <taxon>Bacteria</taxon>
        <taxon>Pseudomonadati</taxon>
        <taxon>Pseudomonadota</taxon>
        <taxon>Betaproteobacteria</taxon>
        <taxon>Burkholderiales</taxon>
        <taxon>Sphaerotilaceae</taxon>
        <taxon>Azohydromonas</taxon>
    </lineage>
</organism>
<dbReference type="Pfam" id="PF00563">
    <property type="entry name" value="EAL"/>
    <property type="match status" value="1"/>
</dbReference>
<dbReference type="SMART" id="SM00267">
    <property type="entry name" value="GGDEF"/>
    <property type="match status" value="1"/>
</dbReference>
<dbReference type="Pfam" id="PF17159">
    <property type="entry name" value="MASE3"/>
    <property type="match status" value="1"/>
</dbReference>
<feature type="transmembrane region" description="Helical" evidence="1">
    <location>
        <begin position="268"/>
        <end position="284"/>
    </location>
</feature>
<dbReference type="PROSITE" id="PS50883">
    <property type="entry name" value="EAL"/>
    <property type="match status" value="1"/>
</dbReference>
<dbReference type="InterPro" id="IPR043128">
    <property type="entry name" value="Rev_trsase/Diguanyl_cyclase"/>
</dbReference>
<dbReference type="InterPro" id="IPR013767">
    <property type="entry name" value="PAS_fold"/>
</dbReference>
<dbReference type="PANTHER" id="PTHR44757">
    <property type="entry name" value="DIGUANYLATE CYCLASE DGCP"/>
    <property type="match status" value="1"/>
</dbReference>
<dbReference type="InterPro" id="IPR035919">
    <property type="entry name" value="EAL_sf"/>
</dbReference>
<dbReference type="NCBIfam" id="TIGR00229">
    <property type="entry name" value="sensory_box"/>
    <property type="match status" value="1"/>
</dbReference>
<feature type="transmembrane region" description="Helical" evidence="1">
    <location>
        <begin position="163"/>
        <end position="183"/>
    </location>
</feature>
<dbReference type="SUPFAM" id="SSF55785">
    <property type="entry name" value="PYP-like sensor domain (PAS domain)"/>
    <property type="match status" value="1"/>
</dbReference>
<dbReference type="SMART" id="SM00091">
    <property type="entry name" value="PAS"/>
    <property type="match status" value="1"/>
</dbReference>
<evidence type="ECO:0000259" key="2">
    <source>
        <dbReference type="PROSITE" id="PS50112"/>
    </source>
</evidence>
<sequence length="852" mass="91547">MSAEIPDRSTSLPASPTGALTRLALWRPAAWVAALVVMAPLLYVQAWSGGALDVALPQAEFLSLHTLLEVVAVVVSMSVGLTASCVLDQRRRAMSRALGAAFIAVAVLDLLHLLSFAGMPHFVSENTPHKSIVLWLLARLLGAVALIAWCFPRAAQGVGAHAAARAVLAGVALSLVLGVLAVFRPELFPHTFVPGQGLTTLKLAAEGAIMALLAVALGVQLLRMAAMPPPRRADHAPLCDALLLMLLGECFFVIYGDRITSATNLLGHVYKVLAYGCLYRVMFLQRVKRPYLRLEQARLEIEQRGAEYRALLELAPVGVVVINPQGEIQLANRALESMFGWGAGELQGRPVDLLLPAHLHERHAHHRADWANGDDAADRRLASVPGQRKDGTLLDVEVSVTRTQMAGGMRMTACVSDVSHRRAHQAELEHRATHDMLTGLPNRWRFVEALRQAIAQAAGQAGGTAAVAMMNCVGFKQVNERHGGSAADMLLKALADRLVATLPASCFVARLGGDVFGVIAPQLAPAELARQLAQALAPGVRCGTLEWPVAAAMGLADCPAHAQDADLLLRCADLALHESKRLGRGQTTLYDAALGERARQALRVHARLQAALREDALSLHFQPQVDVASGQVHGFEALLRWTDAELGVVPPGVFIPVAEDTGLIGALGEAVLRMACRQMRQWQDEGFTARVAINLSPREFLHPGLVARIAQELQRHGVPAQRLSVEVTESAVIDDFATVAEQLQALVELGVEVHLDDFGTGHSSLAWLKAFPITAIKIDRSFVRDMAQDASDEAIVRAVIGLGHTLGCSIVAEGVEKPEQLQRLRELGCEAYQGWLFSPALPAPQAAALLQR</sequence>
<evidence type="ECO:0000313" key="5">
    <source>
        <dbReference type="EMBL" id="MDZ5456098.1"/>
    </source>
</evidence>
<keyword evidence="1" id="KW-0812">Transmembrane</keyword>
<evidence type="ECO:0000313" key="6">
    <source>
        <dbReference type="Proteomes" id="UP001293718"/>
    </source>
</evidence>
<dbReference type="Gene3D" id="3.30.450.20">
    <property type="entry name" value="PAS domain"/>
    <property type="match status" value="1"/>
</dbReference>
<dbReference type="Gene3D" id="3.30.70.270">
    <property type="match status" value="1"/>
</dbReference>
<dbReference type="InterPro" id="IPR001633">
    <property type="entry name" value="EAL_dom"/>
</dbReference>
<evidence type="ECO:0000259" key="4">
    <source>
        <dbReference type="PROSITE" id="PS50887"/>
    </source>
</evidence>